<evidence type="ECO:0000313" key="2">
    <source>
        <dbReference type="EMBL" id="KAB6632604.1"/>
    </source>
</evidence>
<proteinExistence type="predicted"/>
<evidence type="ECO:0000256" key="1">
    <source>
        <dbReference type="SAM" id="MobiDB-lite"/>
    </source>
</evidence>
<feature type="region of interest" description="Disordered" evidence="1">
    <location>
        <begin position="71"/>
        <end position="115"/>
    </location>
</feature>
<accession>A0A6I1ARK3</accession>
<protein>
    <submittedName>
        <fullName evidence="2">Uncharacterized protein</fullName>
    </submittedName>
</protein>
<sequence length="115" mass="13118">MTEGTKEKKLPPTKTFRIALNGYYLFYSVINGRVLLVKAEKISSYDKSSLWAQEDRNRTAMMELFGLDFPAVEKPDDDDFDNEHDMIPDDSDDELGNEDDLNDALGCVDSDEEEN</sequence>
<organism evidence="2 3">
    <name type="scientific">Phocaeicola vulgatus</name>
    <name type="common">Bacteroides vulgatus</name>
    <dbReference type="NCBI Taxonomy" id="821"/>
    <lineage>
        <taxon>Bacteria</taxon>
        <taxon>Pseudomonadati</taxon>
        <taxon>Bacteroidota</taxon>
        <taxon>Bacteroidia</taxon>
        <taxon>Bacteroidales</taxon>
        <taxon>Bacteroidaceae</taxon>
        <taxon>Phocaeicola</taxon>
    </lineage>
</organism>
<evidence type="ECO:0000313" key="3">
    <source>
        <dbReference type="Proteomes" id="UP000462015"/>
    </source>
</evidence>
<comment type="caution">
    <text evidence="2">The sequence shown here is derived from an EMBL/GenBank/DDBJ whole genome shotgun (WGS) entry which is preliminary data.</text>
</comment>
<gene>
    <name evidence="2" type="ORF">GAY12_16185</name>
</gene>
<dbReference type="AlphaFoldDB" id="A0A6I1ARK3"/>
<reference evidence="2 3" key="1">
    <citation type="journal article" date="2019" name="Nat. Med.">
        <title>A library of human gut bacterial isolates paired with longitudinal multiomics data enables mechanistic microbiome research.</title>
        <authorList>
            <person name="Poyet M."/>
            <person name="Groussin M."/>
            <person name="Gibbons S.M."/>
            <person name="Avila-Pacheco J."/>
            <person name="Jiang X."/>
            <person name="Kearney S.M."/>
            <person name="Perrotta A.R."/>
            <person name="Berdy B."/>
            <person name="Zhao S."/>
            <person name="Lieberman T.D."/>
            <person name="Swanson P.K."/>
            <person name="Smith M."/>
            <person name="Roesemann S."/>
            <person name="Alexander J.E."/>
            <person name="Rich S.A."/>
            <person name="Livny J."/>
            <person name="Vlamakis H."/>
            <person name="Clish C."/>
            <person name="Bullock K."/>
            <person name="Deik A."/>
            <person name="Scott J."/>
            <person name="Pierce K.A."/>
            <person name="Xavier R.J."/>
            <person name="Alm E.J."/>
        </authorList>
    </citation>
    <scope>NUCLEOTIDE SEQUENCE [LARGE SCALE GENOMIC DNA]</scope>
    <source>
        <strain evidence="2 3">BIOML-A98</strain>
    </source>
</reference>
<dbReference type="Proteomes" id="UP000462015">
    <property type="component" value="Unassembled WGS sequence"/>
</dbReference>
<name>A0A6I1ARK3_PHOVU</name>
<feature type="compositionally biased region" description="Acidic residues" evidence="1">
    <location>
        <begin position="75"/>
        <end position="102"/>
    </location>
</feature>
<dbReference type="EMBL" id="WDAL01000034">
    <property type="protein sequence ID" value="KAB6632604.1"/>
    <property type="molecule type" value="Genomic_DNA"/>
</dbReference>